<evidence type="ECO:0000313" key="2">
    <source>
        <dbReference type="EMBL" id="HJC15087.1"/>
    </source>
</evidence>
<organism evidence="2 3">
    <name type="scientific">Candidatus Fusicatenibacter intestinigallinarum</name>
    <dbReference type="NCBI Taxonomy" id="2838598"/>
    <lineage>
        <taxon>Bacteria</taxon>
        <taxon>Bacillati</taxon>
        <taxon>Bacillota</taxon>
        <taxon>Clostridia</taxon>
        <taxon>Lachnospirales</taxon>
        <taxon>Lachnospiraceae</taxon>
        <taxon>Fusicatenibacter</taxon>
    </lineage>
</organism>
<reference evidence="2" key="2">
    <citation type="submission" date="2021-04" db="EMBL/GenBank/DDBJ databases">
        <authorList>
            <person name="Gilroy R."/>
        </authorList>
    </citation>
    <scope>NUCLEOTIDE SEQUENCE</scope>
    <source>
        <strain evidence="2">CHK185-5351</strain>
    </source>
</reference>
<name>A0A9D2SMT2_9FIRM</name>
<sequence length="69" mass="7013">MTAGTVVVSILLICVVALAIRSIVRQKKAAKACGGCQGGCIGCTGCHSTAGGQEKQLKPEKRAGNRSAR</sequence>
<evidence type="ECO:0000313" key="3">
    <source>
        <dbReference type="Proteomes" id="UP000823849"/>
    </source>
</evidence>
<protein>
    <submittedName>
        <fullName evidence="2">FeoB-associated Cys-rich membrane protein</fullName>
    </submittedName>
</protein>
<dbReference type="Proteomes" id="UP000823849">
    <property type="component" value="Unassembled WGS sequence"/>
</dbReference>
<evidence type="ECO:0000256" key="1">
    <source>
        <dbReference type="SAM" id="MobiDB-lite"/>
    </source>
</evidence>
<feature type="region of interest" description="Disordered" evidence="1">
    <location>
        <begin position="49"/>
        <end position="69"/>
    </location>
</feature>
<proteinExistence type="predicted"/>
<dbReference type="EMBL" id="DWWU01000019">
    <property type="protein sequence ID" value="HJC15087.1"/>
    <property type="molecule type" value="Genomic_DNA"/>
</dbReference>
<accession>A0A9D2SMT2</accession>
<reference evidence="2" key="1">
    <citation type="journal article" date="2021" name="PeerJ">
        <title>Extensive microbial diversity within the chicken gut microbiome revealed by metagenomics and culture.</title>
        <authorList>
            <person name="Gilroy R."/>
            <person name="Ravi A."/>
            <person name="Getino M."/>
            <person name="Pursley I."/>
            <person name="Horton D.L."/>
            <person name="Alikhan N.F."/>
            <person name="Baker D."/>
            <person name="Gharbi K."/>
            <person name="Hall N."/>
            <person name="Watson M."/>
            <person name="Adriaenssens E.M."/>
            <person name="Foster-Nyarko E."/>
            <person name="Jarju S."/>
            <person name="Secka A."/>
            <person name="Antonio M."/>
            <person name="Oren A."/>
            <person name="Chaudhuri R.R."/>
            <person name="La Ragione R."/>
            <person name="Hildebrand F."/>
            <person name="Pallen M.J."/>
        </authorList>
    </citation>
    <scope>NUCLEOTIDE SEQUENCE</scope>
    <source>
        <strain evidence="2">CHK185-5351</strain>
    </source>
</reference>
<comment type="caution">
    <text evidence="2">The sequence shown here is derived from an EMBL/GenBank/DDBJ whole genome shotgun (WGS) entry which is preliminary data.</text>
</comment>
<gene>
    <name evidence="2" type="ORF">H9705_04575</name>
</gene>
<dbReference type="AlphaFoldDB" id="A0A9D2SMT2"/>